<dbReference type="Gene3D" id="1.20.120.290">
    <property type="entry name" value="Oxygen-evolving enhancer protein 3 (PsbQ), four-helix up-down bundle"/>
    <property type="match status" value="2"/>
</dbReference>
<reference evidence="3 4" key="1">
    <citation type="journal article" date="2023" name="Life. Sci Alliance">
        <title>Evolutionary insights into 3D genome organization and epigenetic landscape of Vigna mungo.</title>
        <authorList>
            <person name="Junaid A."/>
            <person name="Singh B."/>
            <person name="Bhatia S."/>
        </authorList>
    </citation>
    <scope>NUCLEOTIDE SEQUENCE [LARGE SCALE GENOMIC DNA]</scope>
    <source>
        <strain evidence="3">Urdbean</strain>
    </source>
</reference>
<dbReference type="PANTHER" id="PTHR47318:SF1">
    <property type="entry name" value="PEPTIDYL-PROLYL CIS-TRANS ISOMERASE CYP37, CHLOROPLASTIC"/>
    <property type="match status" value="1"/>
</dbReference>
<feature type="domain" description="PPIase cyclophilin-type" evidence="2">
    <location>
        <begin position="504"/>
        <end position="660"/>
    </location>
</feature>
<dbReference type="InterPro" id="IPR002130">
    <property type="entry name" value="Cyclophilin-type_PPIase_dom"/>
</dbReference>
<dbReference type="Proteomes" id="UP001374535">
    <property type="component" value="Chromosome 7"/>
</dbReference>
<dbReference type="InterPro" id="IPR023222">
    <property type="entry name" value="PsbQ-like_dom_sf"/>
</dbReference>
<dbReference type="Gene3D" id="2.40.100.10">
    <property type="entry name" value="Cyclophilin-like"/>
    <property type="match status" value="1"/>
</dbReference>
<evidence type="ECO:0000313" key="3">
    <source>
        <dbReference type="EMBL" id="WVZ01998.1"/>
    </source>
</evidence>
<protein>
    <recommendedName>
        <fullName evidence="2">PPIase cyclophilin-type domain-containing protein</fullName>
    </recommendedName>
</protein>
<evidence type="ECO:0000313" key="4">
    <source>
        <dbReference type="Proteomes" id="UP001374535"/>
    </source>
</evidence>
<dbReference type="EMBL" id="CP144694">
    <property type="protein sequence ID" value="WVZ01998.1"/>
    <property type="molecule type" value="Genomic_DNA"/>
</dbReference>
<keyword evidence="4" id="KW-1185">Reference proteome</keyword>
<accession>A0AAQ3RQZ1</accession>
<dbReference type="PANTHER" id="PTHR47318">
    <property type="entry name" value="PEPTIDYL-PROLYL CIS-TRANS ISOMERASE CYP37, CHLOROPLASTIC"/>
    <property type="match status" value="1"/>
</dbReference>
<dbReference type="InterPro" id="IPR029000">
    <property type="entry name" value="Cyclophilin-like_dom_sf"/>
</dbReference>
<gene>
    <name evidence="3" type="ORF">V8G54_022804</name>
</gene>
<dbReference type="PROSITE" id="PS50072">
    <property type="entry name" value="CSA_PPIASE_2"/>
    <property type="match status" value="1"/>
</dbReference>
<dbReference type="AlphaFoldDB" id="A0AAQ3RQZ1"/>
<organism evidence="3 4">
    <name type="scientific">Vigna mungo</name>
    <name type="common">Black gram</name>
    <name type="synonym">Phaseolus mungo</name>
    <dbReference type="NCBI Taxonomy" id="3915"/>
    <lineage>
        <taxon>Eukaryota</taxon>
        <taxon>Viridiplantae</taxon>
        <taxon>Streptophyta</taxon>
        <taxon>Embryophyta</taxon>
        <taxon>Tracheophyta</taxon>
        <taxon>Spermatophyta</taxon>
        <taxon>Magnoliopsida</taxon>
        <taxon>eudicotyledons</taxon>
        <taxon>Gunneridae</taxon>
        <taxon>Pentapetalae</taxon>
        <taxon>rosids</taxon>
        <taxon>fabids</taxon>
        <taxon>Fabales</taxon>
        <taxon>Fabaceae</taxon>
        <taxon>Papilionoideae</taxon>
        <taxon>50 kb inversion clade</taxon>
        <taxon>NPAAA clade</taxon>
        <taxon>indigoferoid/millettioid clade</taxon>
        <taxon>Phaseoleae</taxon>
        <taxon>Vigna</taxon>
    </lineage>
</organism>
<dbReference type="GO" id="GO:0003755">
    <property type="term" value="F:peptidyl-prolyl cis-trans isomerase activity"/>
    <property type="evidence" value="ECO:0007669"/>
    <property type="project" value="InterPro"/>
</dbReference>
<evidence type="ECO:0000256" key="1">
    <source>
        <dbReference type="ARBA" id="ARBA00023078"/>
    </source>
</evidence>
<dbReference type="SUPFAM" id="SSF50891">
    <property type="entry name" value="Cyclophilin-like"/>
    <property type="match status" value="1"/>
</dbReference>
<keyword evidence="1" id="KW-0793">Thylakoid</keyword>
<sequence length="683" mass="75148">MAFTLSPSFNLSLTRNRITCFSKEHRRQVIAKEAVGDATRAVSASVVERIMKRLRSVVPMVIASVQISALVPLIDYVPLTGAAEAVLYSPDTKVPRTGEVALRRAIPANANMKSIQTWTVDLEAILPEAEYAQWQDTMLQEIAGLEVYRKWFRGLFGLQELFGKTFSYQGFGIAQVFLGNIEVTRPAESSMKEGQKLGLAGHWEMNTSKRTLKDCNAGSALPQVNHVFHIEINCYCAREQRQDTLEDITYLLRIPQRKPYGTMEGNVKKALKGSCKRNPPSTQSHIEINSQVMYGQVQNRLGQDHVKFVRLGLGQVELDLGQVGYGQGQNRLGHDHAKFVWLGLGWAKTSSFEVEPMLSNVWLDLDQVTLVGRVQVKMGLSWVERRSIWVGSGKPMFGWLAVDEKDSILASIPAELKIKGSLVHASLIDGKGGLQTLLQSIKEQDADKVSVNLASTLETVAELELLQAPGLSFLLPEQYAQQYPRLSGRGTVEFTIEKGDGSTFSPVGGEQKNTATIQVVIDGYSAPLTAGNFAKLVMDGAYDGAKLNSINQAILSDNGGDKNSGYSVPLEIMPSGQFEPLYKTTLSVQDGELPVLPLSVYGAVAMAHNEASEEYSSPYQFFFYLYDKRSAGLGGISFDEGQFSVFGYTTTGRDILPQIKTGDIIRSAKLIEGQDRLVLPKES</sequence>
<proteinExistence type="predicted"/>
<evidence type="ECO:0000259" key="2">
    <source>
        <dbReference type="PROSITE" id="PS50072"/>
    </source>
</evidence>
<dbReference type="InterPro" id="IPR044259">
    <property type="entry name" value="CYP37-like"/>
</dbReference>
<dbReference type="Pfam" id="PF00160">
    <property type="entry name" value="Pro_isomerase"/>
    <property type="match status" value="1"/>
</dbReference>
<name>A0AAQ3RQZ1_VIGMU</name>